<keyword evidence="1" id="KW-0732">Signal</keyword>
<gene>
    <name evidence="2" type="ORF">P8A20_30320</name>
</gene>
<feature type="chain" id="PRO_5046369898" evidence="1">
    <location>
        <begin position="20"/>
        <end position="245"/>
    </location>
</feature>
<evidence type="ECO:0000313" key="3">
    <source>
        <dbReference type="Proteomes" id="UP001224433"/>
    </source>
</evidence>
<dbReference type="RefSeq" id="WP_306104602.1">
    <property type="nucleotide sequence ID" value="NZ_CP120983.1"/>
</dbReference>
<name>A0ABY9JKF0_9ACTN</name>
<dbReference type="Proteomes" id="UP001224433">
    <property type="component" value="Chromosome"/>
</dbReference>
<dbReference type="EMBL" id="CP120983">
    <property type="protein sequence ID" value="WLQ67600.1"/>
    <property type="molecule type" value="Genomic_DNA"/>
</dbReference>
<accession>A0ABY9JKF0</accession>
<protein>
    <submittedName>
        <fullName evidence="2">Uncharacterized protein</fullName>
    </submittedName>
</protein>
<evidence type="ECO:0000313" key="2">
    <source>
        <dbReference type="EMBL" id="WLQ67600.1"/>
    </source>
</evidence>
<reference evidence="2 3" key="1">
    <citation type="submission" date="2023-03" db="EMBL/GenBank/DDBJ databases">
        <title>Isolation and description of six Streptomyces strains from soil environments, able to metabolize different microbial glucans.</title>
        <authorList>
            <person name="Widen T."/>
            <person name="Larsbrink J."/>
        </authorList>
    </citation>
    <scope>NUCLEOTIDE SEQUENCE [LARGE SCALE GENOMIC DNA]</scope>
    <source>
        <strain evidence="2 3">Alt3</strain>
    </source>
</reference>
<keyword evidence="3" id="KW-1185">Reference proteome</keyword>
<feature type="signal peptide" evidence="1">
    <location>
        <begin position="1"/>
        <end position="19"/>
    </location>
</feature>
<evidence type="ECO:0000256" key="1">
    <source>
        <dbReference type="SAM" id="SignalP"/>
    </source>
</evidence>
<sequence>MIPLAVALVLILHDGHARAASNAQGSAPLRAEAGRMFTGVQCRCRAAWAPAGGVTTTAVFDTGGWNGTAERNVVRAFVSLLRRRRFFEYKKSETLFGLLKASLTAGEDVTEALGIQVRQAVELLVDVIGRADVRAMDVGALGLHAMGVAADEVYRGAVAVMMRVVFLVYAEERGLLPANTAVYATAYSTRFLRAELKARADARSFLPVRPGRLRRDPPDYRSMQGDEPLCSDGWKSLPDVASDVI</sequence>
<proteinExistence type="predicted"/>
<organism evidence="2 3">
    <name type="scientific">Streptomyces glycanivorans</name>
    <dbReference type="NCBI Taxonomy" id="3033808"/>
    <lineage>
        <taxon>Bacteria</taxon>
        <taxon>Bacillati</taxon>
        <taxon>Actinomycetota</taxon>
        <taxon>Actinomycetes</taxon>
        <taxon>Kitasatosporales</taxon>
        <taxon>Streptomycetaceae</taxon>
        <taxon>Streptomyces</taxon>
    </lineage>
</organism>